<evidence type="ECO:0000256" key="1">
    <source>
        <dbReference type="SAM" id="MobiDB-lite"/>
    </source>
</evidence>
<feature type="region of interest" description="Disordered" evidence="1">
    <location>
        <begin position="217"/>
        <end position="246"/>
    </location>
</feature>
<accession>A0A2A2J5J2</accession>
<dbReference type="OrthoDB" id="1668162at2759"/>
<comment type="caution">
    <text evidence="2">The sequence shown here is derived from an EMBL/GenBank/DDBJ whole genome shotgun (WGS) entry which is preliminary data.</text>
</comment>
<feature type="region of interest" description="Disordered" evidence="1">
    <location>
        <begin position="1"/>
        <end position="51"/>
    </location>
</feature>
<dbReference type="AlphaFoldDB" id="A0A2A2J5J2"/>
<protein>
    <recommendedName>
        <fullName evidence="4">C2H2-type domain-containing protein</fullName>
    </recommendedName>
</protein>
<name>A0A2A2J5J2_9BILA</name>
<evidence type="ECO:0008006" key="4">
    <source>
        <dbReference type="Google" id="ProtNLM"/>
    </source>
</evidence>
<dbReference type="EMBL" id="LIAE01010665">
    <property type="protein sequence ID" value="PAV56947.1"/>
    <property type="molecule type" value="Genomic_DNA"/>
</dbReference>
<dbReference type="STRING" id="2018661.A0A2A2J5J2"/>
<feature type="compositionally biased region" description="Low complexity" evidence="1">
    <location>
        <begin position="38"/>
        <end position="51"/>
    </location>
</feature>
<proteinExistence type="predicted"/>
<organism evidence="2 3">
    <name type="scientific">Diploscapter pachys</name>
    <dbReference type="NCBI Taxonomy" id="2018661"/>
    <lineage>
        <taxon>Eukaryota</taxon>
        <taxon>Metazoa</taxon>
        <taxon>Ecdysozoa</taxon>
        <taxon>Nematoda</taxon>
        <taxon>Chromadorea</taxon>
        <taxon>Rhabditida</taxon>
        <taxon>Rhabditina</taxon>
        <taxon>Rhabditomorpha</taxon>
        <taxon>Rhabditoidea</taxon>
        <taxon>Rhabditidae</taxon>
        <taxon>Diploscapter</taxon>
    </lineage>
</organism>
<keyword evidence="3" id="KW-1185">Reference proteome</keyword>
<feature type="compositionally biased region" description="Low complexity" evidence="1">
    <location>
        <begin position="1"/>
        <end position="30"/>
    </location>
</feature>
<reference evidence="2 3" key="1">
    <citation type="journal article" date="2017" name="Curr. Biol.">
        <title>Genome architecture and evolution of a unichromosomal asexual nematode.</title>
        <authorList>
            <person name="Fradin H."/>
            <person name="Zegar C."/>
            <person name="Gutwein M."/>
            <person name="Lucas J."/>
            <person name="Kovtun M."/>
            <person name="Corcoran D."/>
            <person name="Baugh L.R."/>
            <person name="Kiontke K."/>
            <person name="Gunsalus K."/>
            <person name="Fitch D.H."/>
            <person name="Piano F."/>
        </authorList>
    </citation>
    <scope>NUCLEOTIDE SEQUENCE [LARGE SCALE GENOMIC DNA]</scope>
    <source>
        <strain evidence="2">PF1309</strain>
    </source>
</reference>
<sequence>MMLTASSSRQAGSSLSGVASSLQAPPLSSSGEVLDCHSSSPTNTSSGSDTGSALSSRFDLSSFLAASNANNLVGKAVDIFQQQISQDSNSMVTATSVPSTAPLFGTAPDPAALLQLSQLFQAQQVIQSYPCTFQFCVICQKDVHSSKLPCHIRQCHVAKPMFQCPACDFTSTYSKNNVKSHMVSLHGLAGDPISYMDKYASQVEEFMKMCFPNVRGRGRPMQGRTSPKSPISPLAVGSSHARRASQSNVIAVNNRRNSMAQDLAVLQQQALLAAQTYNNRMR</sequence>
<gene>
    <name evidence="2" type="ORF">WR25_04065</name>
</gene>
<evidence type="ECO:0000313" key="2">
    <source>
        <dbReference type="EMBL" id="PAV56947.1"/>
    </source>
</evidence>
<dbReference type="Proteomes" id="UP000218231">
    <property type="component" value="Unassembled WGS sequence"/>
</dbReference>
<evidence type="ECO:0000313" key="3">
    <source>
        <dbReference type="Proteomes" id="UP000218231"/>
    </source>
</evidence>